<proteinExistence type="predicted"/>
<dbReference type="RefSeq" id="WP_165181589.1">
    <property type="nucleotide sequence ID" value="NZ_JAAKZI010000011.1"/>
</dbReference>
<reference evidence="1 2" key="1">
    <citation type="submission" date="2020-02" db="EMBL/GenBank/DDBJ databases">
        <title>Genome sequence of the type strain DSM 27180 of Arthrobacter silviterrae.</title>
        <authorList>
            <person name="Gao J."/>
            <person name="Sun J."/>
        </authorList>
    </citation>
    <scope>NUCLEOTIDE SEQUENCE [LARGE SCALE GENOMIC DNA]</scope>
    <source>
        <strain evidence="1 2">DSM 27180</strain>
    </source>
</reference>
<comment type="caution">
    <text evidence="1">The sequence shown here is derived from an EMBL/GenBank/DDBJ whole genome shotgun (WGS) entry which is preliminary data.</text>
</comment>
<dbReference type="InterPro" id="IPR036641">
    <property type="entry name" value="HPT_dom_sf"/>
</dbReference>
<evidence type="ECO:0000313" key="2">
    <source>
        <dbReference type="Proteomes" id="UP000479226"/>
    </source>
</evidence>
<keyword evidence="2" id="KW-1185">Reference proteome</keyword>
<name>A0ABX0DA17_9MICC</name>
<dbReference type="Proteomes" id="UP000479226">
    <property type="component" value="Unassembled WGS sequence"/>
</dbReference>
<evidence type="ECO:0000313" key="1">
    <source>
        <dbReference type="EMBL" id="NGN83491.1"/>
    </source>
</evidence>
<dbReference type="Gene3D" id="1.20.120.160">
    <property type="entry name" value="HPT domain"/>
    <property type="match status" value="1"/>
</dbReference>
<evidence type="ECO:0008006" key="3">
    <source>
        <dbReference type="Google" id="ProtNLM"/>
    </source>
</evidence>
<gene>
    <name evidence="1" type="ORF">G6N77_08470</name>
</gene>
<protein>
    <recommendedName>
        <fullName evidence="3">DUF222 domain-containing protein</fullName>
    </recommendedName>
</protein>
<accession>A0ABX0DA17</accession>
<sequence length="139" mass="15032">MSHSQRYLVSLAQLHRLEASLGGDAAACRGVVSIYVNMWGPRFRRLSSTILADDLEGAMDSALSVFTSSHMVGAERLEDHAEHLVEALRHKDLNQAARELPALGDCGDLTVADLRVGYLAGRPSLHESGSPAATHSRKE</sequence>
<dbReference type="SUPFAM" id="SSF47226">
    <property type="entry name" value="Histidine-containing phosphotransfer domain, HPT domain"/>
    <property type="match status" value="1"/>
</dbReference>
<organism evidence="1 2">
    <name type="scientific">Arthrobacter silviterrae</name>
    <dbReference type="NCBI Taxonomy" id="2026658"/>
    <lineage>
        <taxon>Bacteria</taxon>
        <taxon>Bacillati</taxon>
        <taxon>Actinomycetota</taxon>
        <taxon>Actinomycetes</taxon>
        <taxon>Micrococcales</taxon>
        <taxon>Micrococcaceae</taxon>
        <taxon>Arthrobacter</taxon>
    </lineage>
</organism>
<dbReference type="EMBL" id="JAAKZI010000011">
    <property type="protein sequence ID" value="NGN83491.1"/>
    <property type="molecule type" value="Genomic_DNA"/>
</dbReference>